<comment type="similarity">
    <text evidence="1">Belongs to the opioid growth factor receptor family.</text>
</comment>
<dbReference type="PANTHER" id="PTHR14015:SF1">
    <property type="entry name" value="OPIOID GROWTH FACTOR RECEPTOR"/>
    <property type="match status" value="1"/>
</dbReference>
<dbReference type="EMBL" id="OZ035828">
    <property type="protein sequence ID" value="CAL1608712.1"/>
    <property type="molecule type" value="Genomic_DNA"/>
</dbReference>
<reference evidence="5 6" key="1">
    <citation type="submission" date="2024-04" db="EMBL/GenBank/DDBJ databases">
        <authorList>
            <person name="Waldvogel A.-M."/>
            <person name="Schoenle A."/>
        </authorList>
    </citation>
    <scope>NUCLEOTIDE SEQUENCE [LARGE SCALE GENOMIC DNA]</scope>
</reference>
<keyword evidence="3" id="KW-0472">Membrane</keyword>
<keyword evidence="3" id="KW-0812">Transmembrane</keyword>
<name>A0AAV2M5T9_KNICA</name>
<feature type="transmembrane region" description="Helical" evidence="3">
    <location>
        <begin position="22"/>
        <end position="43"/>
    </location>
</feature>
<gene>
    <name evidence="5" type="ORF">KC01_LOCUS35588</name>
</gene>
<proteinExistence type="inferred from homology"/>
<dbReference type="Pfam" id="PF04664">
    <property type="entry name" value="OGFr_N"/>
    <property type="match status" value="1"/>
</dbReference>
<sequence length="454" mass="52935">MHRLVGLGYFWGALRHLFSGKVWYYVVNCLGVAASILAIQYVFKGGRGDQAAGEENRNVNSETVEPHREDITDTLQNTQEDAQEDAQGDAQEDAQGDVQGEVQEDAQGDVQGDVQEDAQGDAQGDVQEDAQEDEQGDAQGDAQGDVQEDAQEDEQEDFTFHDRYFEHDYECDYDSTWDTAPEDSEENALGGQNERTKVFKAHSYKFERFKAAARDLQNYRHDYPIRPYRCWNYQDSDKVEYPNLDFYLGKLPSSPDDVYIWDFHTMWRGQYDILESVHTYIQWLFPLQEQGVNPEAPTLTKEEIQEFCQNDTARKNLLESYKLMLDFYGIELSDEDTGEVKRAPNFKGRFRNLNTHTHNNLRITRMLKCMGTLGFKHYQAPLVHFFLEETLVNGELPRVKDSVLNYYLFTVCDKQERRSLLNFAYLNFDKREEFVWCPKKIQIKWEKQNSTFKK</sequence>
<organism evidence="5 6">
    <name type="scientific">Knipowitschia caucasica</name>
    <name type="common">Caucasian dwarf goby</name>
    <name type="synonym">Pomatoschistus caucasicus</name>
    <dbReference type="NCBI Taxonomy" id="637954"/>
    <lineage>
        <taxon>Eukaryota</taxon>
        <taxon>Metazoa</taxon>
        <taxon>Chordata</taxon>
        <taxon>Craniata</taxon>
        <taxon>Vertebrata</taxon>
        <taxon>Euteleostomi</taxon>
        <taxon>Actinopterygii</taxon>
        <taxon>Neopterygii</taxon>
        <taxon>Teleostei</taxon>
        <taxon>Neoteleostei</taxon>
        <taxon>Acanthomorphata</taxon>
        <taxon>Gobiaria</taxon>
        <taxon>Gobiiformes</taxon>
        <taxon>Gobioidei</taxon>
        <taxon>Gobiidae</taxon>
        <taxon>Gobiinae</taxon>
        <taxon>Knipowitschia</taxon>
    </lineage>
</organism>
<dbReference type="AlphaFoldDB" id="A0AAV2M5T9"/>
<dbReference type="InterPro" id="IPR039574">
    <property type="entry name" value="OGFr"/>
</dbReference>
<dbReference type="GO" id="GO:0140625">
    <property type="term" value="F:opioid growth factor receptor activity"/>
    <property type="evidence" value="ECO:0007669"/>
    <property type="project" value="InterPro"/>
</dbReference>
<evidence type="ECO:0000256" key="2">
    <source>
        <dbReference type="SAM" id="MobiDB-lite"/>
    </source>
</evidence>
<feature type="compositionally biased region" description="Acidic residues" evidence="2">
    <location>
        <begin position="126"/>
        <end position="136"/>
    </location>
</feature>
<feature type="compositionally biased region" description="Acidic residues" evidence="2">
    <location>
        <begin position="146"/>
        <end position="155"/>
    </location>
</feature>
<feature type="compositionally biased region" description="Acidic residues" evidence="2">
    <location>
        <begin position="81"/>
        <end position="95"/>
    </location>
</feature>
<keyword evidence="3" id="KW-1133">Transmembrane helix</keyword>
<dbReference type="Proteomes" id="UP001497482">
    <property type="component" value="Chromosome 6"/>
</dbReference>
<feature type="region of interest" description="Disordered" evidence="2">
    <location>
        <begin position="79"/>
        <end position="98"/>
    </location>
</feature>
<dbReference type="PANTHER" id="PTHR14015">
    <property type="entry name" value="OPIOID GROWTH FACTOR RECEPTOR OGFR ZETA-TYPE OPIOID RECEPTOR"/>
    <property type="match status" value="1"/>
</dbReference>
<feature type="region of interest" description="Disordered" evidence="2">
    <location>
        <begin position="48"/>
        <end position="69"/>
    </location>
</feature>
<dbReference type="GO" id="GO:0016020">
    <property type="term" value="C:membrane"/>
    <property type="evidence" value="ECO:0007669"/>
    <property type="project" value="InterPro"/>
</dbReference>
<feature type="region of interest" description="Disordered" evidence="2">
    <location>
        <begin position="117"/>
        <end position="155"/>
    </location>
</feature>
<evidence type="ECO:0000313" key="6">
    <source>
        <dbReference type="Proteomes" id="UP001497482"/>
    </source>
</evidence>
<evidence type="ECO:0000256" key="3">
    <source>
        <dbReference type="SAM" id="Phobius"/>
    </source>
</evidence>
<evidence type="ECO:0000313" key="5">
    <source>
        <dbReference type="EMBL" id="CAL1608712.1"/>
    </source>
</evidence>
<dbReference type="InterPro" id="IPR006757">
    <property type="entry name" value="OGF_rcpt"/>
</dbReference>
<feature type="domain" description="Opioid growth factor receptor (OGFr) conserved" evidence="4">
    <location>
        <begin position="239"/>
        <end position="440"/>
    </location>
</feature>
<protein>
    <recommendedName>
        <fullName evidence="4">Opioid growth factor receptor (OGFr) conserved domain-containing protein</fullName>
    </recommendedName>
</protein>
<keyword evidence="6" id="KW-1185">Reference proteome</keyword>
<evidence type="ECO:0000259" key="4">
    <source>
        <dbReference type="Pfam" id="PF04664"/>
    </source>
</evidence>
<accession>A0AAV2M5T9</accession>
<evidence type="ECO:0000256" key="1">
    <source>
        <dbReference type="ARBA" id="ARBA00010365"/>
    </source>
</evidence>